<dbReference type="PANTHER" id="PTHR43218">
    <property type="entry name" value="PHOSPHORIBOSYLTRANSFERASE-RELATED"/>
    <property type="match status" value="1"/>
</dbReference>
<dbReference type="AlphaFoldDB" id="A0A1B6VKF7"/>
<dbReference type="GO" id="GO:0016757">
    <property type="term" value="F:glycosyltransferase activity"/>
    <property type="evidence" value="ECO:0007669"/>
    <property type="project" value="UniProtKB-KW"/>
</dbReference>
<dbReference type="OrthoDB" id="7060065at2"/>
<dbReference type="SUPFAM" id="SSF53271">
    <property type="entry name" value="PRTase-like"/>
    <property type="match status" value="1"/>
</dbReference>
<dbReference type="Proteomes" id="UP000077786">
    <property type="component" value="Unassembled WGS sequence"/>
</dbReference>
<dbReference type="PATRIC" id="fig|38307.3.peg.1802"/>
<dbReference type="Gene3D" id="3.40.50.2020">
    <property type="match status" value="1"/>
</dbReference>
<dbReference type="CDD" id="cd06223">
    <property type="entry name" value="PRTases_typeI"/>
    <property type="match status" value="1"/>
</dbReference>
<sequence>MTQVKPYHARWFSRSSIEKATIYSESYPVPLRDGSVLQLPLRALPGGEMAIALLMSNQTSFAVEHEIIRLLTDLVHDLAPEAIVGVPTMGLAYARPVAQNIGLDDYVALGHSCKFWYDEELSEPLVSSTSPLHNKRLYLDPALIERVQGQRVVIVDDVINTGQTAGAAIRLLRKAGADIVGVVAPLTEGWAWYKALSEIEPDLPALVQAIGHIPMFRLVEQGWSPIEGTCANDRPSFLNG</sequence>
<name>A0A1B6VKF7_9PROT</name>
<accession>A0A1B6VKF7</accession>
<feature type="domain" description="Rhodanese" evidence="1">
    <location>
        <begin position="141"/>
        <end position="201"/>
    </location>
</feature>
<evidence type="ECO:0000259" key="1">
    <source>
        <dbReference type="PROSITE" id="PS50206"/>
    </source>
</evidence>
<dbReference type="EMBL" id="LUTU01000007">
    <property type="protein sequence ID" value="OAJ67705.1"/>
    <property type="molecule type" value="Genomic_DNA"/>
</dbReference>
<gene>
    <name evidence="2" type="ORF">A0123_01747</name>
</gene>
<organism evidence="2 3">
    <name type="scientific">Gluconobacter cerinus</name>
    <dbReference type="NCBI Taxonomy" id="38307"/>
    <lineage>
        <taxon>Bacteria</taxon>
        <taxon>Pseudomonadati</taxon>
        <taxon>Pseudomonadota</taxon>
        <taxon>Alphaproteobacteria</taxon>
        <taxon>Acetobacterales</taxon>
        <taxon>Acetobacteraceae</taxon>
        <taxon>Gluconobacter</taxon>
    </lineage>
</organism>
<reference evidence="2 3" key="1">
    <citation type="submission" date="2016-03" db="EMBL/GenBank/DDBJ databases">
        <title>Draft genome sequence of Gluconobacter cerinus strain CECT 9110.</title>
        <authorList>
            <person name="Sainz F."/>
            <person name="Mas A."/>
            <person name="Torija M.J."/>
        </authorList>
    </citation>
    <scope>NUCLEOTIDE SEQUENCE [LARGE SCALE GENOMIC DNA]</scope>
    <source>
        <strain evidence="2 3">CECT 9110</strain>
    </source>
</reference>
<protein>
    <submittedName>
        <fullName evidence="2">Phosphoribosyltransferase</fullName>
    </submittedName>
</protein>
<proteinExistence type="predicted"/>
<dbReference type="PANTHER" id="PTHR43218:SF1">
    <property type="entry name" value="PHOSPHORIBOSYLTRANSFERASE"/>
    <property type="match status" value="1"/>
</dbReference>
<dbReference type="NCBIfam" id="NF004689">
    <property type="entry name" value="PRK06031.1"/>
    <property type="match status" value="1"/>
</dbReference>
<dbReference type="InterPro" id="IPR000836">
    <property type="entry name" value="PRTase_dom"/>
</dbReference>
<evidence type="ECO:0000313" key="3">
    <source>
        <dbReference type="Proteomes" id="UP000077786"/>
    </source>
</evidence>
<comment type="caution">
    <text evidence="2">The sequence shown here is derived from an EMBL/GenBank/DDBJ whole genome shotgun (WGS) entry which is preliminary data.</text>
</comment>
<keyword evidence="2" id="KW-0328">Glycosyltransferase</keyword>
<dbReference type="InterPro" id="IPR001763">
    <property type="entry name" value="Rhodanese-like_dom"/>
</dbReference>
<evidence type="ECO:0000313" key="2">
    <source>
        <dbReference type="EMBL" id="OAJ67705.1"/>
    </source>
</evidence>
<dbReference type="Pfam" id="PF00156">
    <property type="entry name" value="Pribosyltran"/>
    <property type="match status" value="1"/>
</dbReference>
<dbReference type="RefSeq" id="WP_083956373.1">
    <property type="nucleotide sequence ID" value="NZ_LUTU01000007.1"/>
</dbReference>
<keyword evidence="2" id="KW-0808">Transferase</keyword>
<dbReference type="PROSITE" id="PS50206">
    <property type="entry name" value="RHODANESE_3"/>
    <property type="match status" value="1"/>
</dbReference>
<dbReference type="InterPro" id="IPR029057">
    <property type="entry name" value="PRTase-like"/>
</dbReference>